<dbReference type="SUPFAM" id="SSF63829">
    <property type="entry name" value="Calcium-dependent phosphotriesterase"/>
    <property type="match status" value="1"/>
</dbReference>
<dbReference type="InterPro" id="IPR045351">
    <property type="entry name" value="DUF6531"/>
</dbReference>
<dbReference type="Pfam" id="PF13488">
    <property type="entry name" value="Gly-zipper_Omp"/>
    <property type="match status" value="1"/>
</dbReference>
<dbReference type="InterPro" id="IPR006530">
    <property type="entry name" value="YD"/>
</dbReference>
<proteinExistence type="predicted"/>
<dbReference type="Gene3D" id="2.180.10.10">
    <property type="entry name" value="RHS repeat-associated core"/>
    <property type="match status" value="11"/>
</dbReference>
<comment type="caution">
    <text evidence="5">The sequence shown here is derived from an EMBL/GenBank/DDBJ whole genome shotgun (WGS) entry which is preliminary data.</text>
</comment>
<dbReference type="SMART" id="SM00257">
    <property type="entry name" value="LysM"/>
    <property type="match status" value="1"/>
</dbReference>
<dbReference type="Pfam" id="PF05345">
    <property type="entry name" value="He_PIG"/>
    <property type="match status" value="3"/>
</dbReference>
<protein>
    <submittedName>
        <fullName evidence="5">Ig domain-containing protein</fullName>
    </submittedName>
</protein>
<dbReference type="Gene3D" id="3.10.350.10">
    <property type="entry name" value="LysM domain"/>
    <property type="match status" value="1"/>
</dbReference>
<name>A0ABU7Z076_9GAMM</name>
<feature type="compositionally biased region" description="Pro residues" evidence="2">
    <location>
        <begin position="3737"/>
        <end position="3749"/>
    </location>
</feature>
<dbReference type="InterPro" id="IPR039567">
    <property type="entry name" value="Gly-zipper"/>
</dbReference>
<dbReference type="PANTHER" id="PTHR32305:SF15">
    <property type="entry name" value="PROTEIN RHSA-RELATED"/>
    <property type="match status" value="1"/>
</dbReference>
<evidence type="ECO:0000256" key="2">
    <source>
        <dbReference type="SAM" id="MobiDB-lite"/>
    </source>
</evidence>
<dbReference type="InterPro" id="IPR015919">
    <property type="entry name" value="Cadherin-like_sf"/>
</dbReference>
<evidence type="ECO:0000313" key="5">
    <source>
        <dbReference type="EMBL" id="MEG3184635.1"/>
    </source>
</evidence>
<keyword evidence="3" id="KW-0812">Transmembrane</keyword>
<dbReference type="InterPro" id="IPR031325">
    <property type="entry name" value="RHS_repeat"/>
</dbReference>
<evidence type="ECO:0000259" key="4">
    <source>
        <dbReference type="PROSITE" id="PS51782"/>
    </source>
</evidence>
<dbReference type="NCBIfam" id="TIGR01643">
    <property type="entry name" value="YD_repeat_2x"/>
    <property type="match status" value="14"/>
</dbReference>
<dbReference type="Pfam" id="PF20148">
    <property type="entry name" value="DUF6531"/>
    <property type="match status" value="1"/>
</dbReference>
<dbReference type="SMART" id="SM00736">
    <property type="entry name" value="CADG"/>
    <property type="match status" value="4"/>
</dbReference>
<dbReference type="InterPro" id="IPR006644">
    <property type="entry name" value="Cadg"/>
</dbReference>
<feature type="region of interest" description="Disordered" evidence="2">
    <location>
        <begin position="3731"/>
        <end position="3761"/>
    </location>
</feature>
<dbReference type="InterPro" id="IPR018392">
    <property type="entry name" value="LysM"/>
</dbReference>
<dbReference type="RefSeq" id="WP_332617346.1">
    <property type="nucleotide sequence ID" value="NZ_JAXGFP010000006.1"/>
</dbReference>
<dbReference type="EMBL" id="JAXGFP010000006">
    <property type="protein sequence ID" value="MEG3184635.1"/>
    <property type="molecule type" value="Genomic_DNA"/>
</dbReference>
<keyword evidence="1" id="KW-0677">Repeat</keyword>
<dbReference type="PROSITE" id="PS51782">
    <property type="entry name" value="LYSM"/>
    <property type="match status" value="1"/>
</dbReference>
<organism evidence="5 6">
    <name type="scientific">Novilysobacter erysipheiresistens</name>
    <dbReference type="NCBI Taxonomy" id="1749332"/>
    <lineage>
        <taxon>Bacteria</taxon>
        <taxon>Pseudomonadati</taxon>
        <taxon>Pseudomonadota</taxon>
        <taxon>Gammaproteobacteria</taxon>
        <taxon>Lysobacterales</taxon>
        <taxon>Lysobacteraceae</taxon>
        <taxon>Novilysobacter</taxon>
    </lineage>
</organism>
<dbReference type="Pfam" id="PF05593">
    <property type="entry name" value="RHS_repeat"/>
    <property type="match status" value="10"/>
</dbReference>
<dbReference type="Gene3D" id="3.90.930.1">
    <property type="match status" value="1"/>
</dbReference>
<feature type="region of interest" description="Disordered" evidence="2">
    <location>
        <begin position="3524"/>
        <end position="3583"/>
    </location>
</feature>
<evidence type="ECO:0000256" key="3">
    <source>
        <dbReference type="SAM" id="Phobius"/>
    </source>
</evidence>
<dbReference type="Gene3D" id="2.60.40.10">
    <property type="entry name" value="Immunoglobulins"/>
    <property type="match status" value="4"/>
</dbReference>
<feature type="region of interest" description="Disordered" evidence="2">
    <location>
        <begin position="3869"/>
        <end position="3912"/>
    </location>
</feature>
<reference evidence="5 6" key="1">
    <citation type="journal article" date="2016" name="Int. J. Syst. Evol. Microbiol.">
        <title>Lysobacter erysipheiresistens sp. nov., an antagonist of powdery mildew, isolated from tobacco-cultivated soil.</title>
        <authorList>
            <person name="Xie B."/>
            <person name="Li T."/>
            <person name="Lin X."/>
            <person name="Wang C.J."/>
            <person name="Chen Y.J."/>
            <person name="Liu W.J."/>
            <person name="Zhao Z.W."/>
        </authorList>
    </citation>
    <scope>NUCLEOTIDE SEQUENCE [LARGE SCALE GENOMIC DNA]</scope>
    <source>
        <strain evidence="5 6">RS-LYSO-3</strain>
    </source>
</reference>
<keyword evidence="6" id="KW-1185">Reference proteome</keyword>
<dbReference type="Proteomes" id="UP001355056">
    <property type="component" value="Unassembled WGS sequence"/>
</dbReference>
<accession>A0ABU7Z076</accession>
<dbReference type="Gene3D" id="2.60.120.260">
    <property type="entry name" value="Galactose-binding domain-like"/>
    <property type="match status" value="1"/>
</dbReference>
<dbReference type="PANTHER" id="PTHR32305">
    <property type="match status" value="1"/>
</dbReference>
<evidence type="ECO:0000256" key="1">
    <source>
        <dbReference type="ARBA" id="ARBA00022737"/>
    </source>
</evidence>
<dbReference type="InterPro" id="IPR013783">
    <property type="entry name" value="Ig-like_fold"/>
</dbReference>
<feature type="domain" description="LysM" evidence="4">
    <location>
        <begin position="4100"/>
        <end position="4146"/>
    </location>
</feature>
<dbReference type="CDD" id="cd00118">
    <property type="entry name" value="LysM"/>
    <property type="match status" value="1"/>
</dbReference>
<dbReference type="SUPFAM" id="SSF49313">
    <property type="entry name" value="Cadherin-like"/>
    <property type="match status" value="5"/>
</dbReference>
<feature type="transmembrane region" description="Helical" evidence="3">
    <location>
        <begin position="4188"/>
        <end position="4214"/>
    </location>
</feature>
<dbReference type="InterPro" id="IPR036779">
    <property type="entry name" value="LysM_dom_sf"/>
</dbReference>
<dbReference type="Pfam" id="PF25023">
    <property type="entry name" value="TEN_YD-shell"/>
    <property type="match status" value="1"/>
</dbReference>
<dbReference type="InterPro" id="IPR050708">
    <property type="entry name" value="T6SS_VgrG/RHS"/>
</dbReference>
<gene>
    <name evidence="5" type="ORF">SNE34_11505</name>
</gene>
<sequence>MVAVFTGNGLGLFHTSLSQIGLGLGGRSALGQSRESQYVNVATGNLLLQGQDEQLFGQGFGTGLARTYNSLGQVGGQIGNDVWLTGFERRVNLTRGNLGKSGSEMTLWTGDGDIVTFHFTGRVDGQLQYQSTDGSGAHDVLRWDDRSNTWTHIEGSTRREQVFADHASKAHLNGRLEVIRDGRTGAEFTVHYQGKGTKAQVAEVRAANGDAMVFGYDDKGRLTEVATRENGVLLGQVSYAYDETGRLSRVTTDLTPEDGSDAAVFWTQYSYVDDSRMRIAKVEQSDGLVTSYTWYDDGRIHTATLGDTNTDDTDDAGQTQTFVYGVGSTDVTDSAGRTWTYEFDGEGQVTRVLSPAVSGQRLVSSYGYDTDGNLSWSRDADGRLTSMTYDEHGNLLRQVNNAGDVVTRTYSDSNQVLTEATYPAGTESALVTRRAYDSDDRLRYTVNALGEVTEHVYAPTATGEMQLSHSRAYLDARFDLSDLDAEQGLSAQVLDQWASAQDPARTSRVDFTYDLRGQLSERRSWASVDAQGHGVLDAAAEVIRYSYDAQGLLRQQIVLRGAQRDQGDLTSWTYDGMGRLLGSTDALGHATTRVYDDAGQRLVVTMANGLVQTQVRDRAGQTVAVTESAIGVAQSRTSQFFYDAQGRLRASQDASGARNYRFYDDAGRLVGEVDATGAVTAYTHNGAGQVTGGTAYATLVDTTAWLVDGAVVPQQLAAIVPAAHADDRSTQIHFDDAGRLSAEIDAAGTTTSYHYDGASRLLRIEVRGADGTDAPRITRHLYDDAGRRVATLDAEGYLTELEYDSAGRPTDSIRYATATPVAQRADGSLADLRPAASAADIRTRNFYNGRGQAVATVDAEGYLTETIFDEAGHARAERRYADKVVVQAGDRLDDLRSRAGVARETRTSFDARGQAVLQVNAEGTVTRFTHDAMGRLVATETAAGTSEVRENNARFDVFGNLIGELGGEGSIHLMDGMSEAELDAIYAQYGVRHSYDALGRRTESVDADGNRSWYFYDSAGRLTQTVRGVADTSGARNAAGEVTETRYNTFGQASETIAYTGRIAIAAPFERAQVADAIRVLQFVAGQDSSTVTSFDRRGLVAARTDAEGYLTRYAYNAFGELSSDSRGIDANNDVVTTYAYDRLGRLQRTTQDADGIARELSQRWDAFGRLVSSTDGRGAVTSYDYDRLGRQVSQRQTVSGRIEQVQTRYDAWSRITAQTDALGHTTTYSFDDAARSVTVTTPEQVVMRTWHNRHGESVLVRDGLGHETAYEYDHDGRLLRSIAPDGAVSEREYDTRGLLTRTADASGRAVEYRFDAAGRTLARITDPDGLALTTAYAYDGQGRQVSVTDPAGAVTRMEYDSNGRLEATVRDADGLALRTEYVWDGLGRQLSVTEGAGTTAARTTAYAYDDLGRRTSETVDPAGLALVTRYTYDGNDNVVRRVDGAGRVTRFVYDQANRLTLSLDGAGGVTRMHYDATGRLVATRRYADAIATTGLPEVVSAAQIESRLAADNAHDVQDYRVFDADGRLRFTIDGAGAVVRMDHDDGNRLTQTRRYATAIALGAGLRNQITAGTLTADALAARVSADAAHDQVQSQVFDAAGRLRFSVDARGAVAESRFDASGRLIESRGYANPIAVSPAFLAQLQSGQVSEADLAARVAGLGEHGRAQSFVYDGAGRQTHSITRATVGAAHGVGVVTASNYDAAGRVLSEVSYGVALPSYAVFADAAAVEAALRSAGATDANQQRATHYRHDTAGRLRFTIDNSGAVTEQRFDAVGMVVQSRSYGVRLGNVPASELATAAALAGVSDVRVTGYAYDDAGRLIRTTDALGHAERFAFDGAGLRTSYTNRDGHTWTYQYDAAGRQVAEHSPRVAVAGFDGSGNVVVQTRTITTRIAYDGLGNVIARTEDAGTSSARTTRYDYDNRGRQIRTTFPDAGRWDAASNGIVRTGQTPTTEITYDALDRAIVQKDVRGFYEYRVYDAAGQLRYEVDQQGFVTAYTYNAFGEQASLTRFALAIDTPDGQPVSVEDVETKLQARPQSDRTLTTEYDLRGQKLQVQQSAVEYYDSTGAAHQQRPTTRFSFDAYGQLVRESVLLEGHPDSTAARWAHSTRYYDSVGRQTLAVDAEGYASAFTYSAHGELTAQTEYARALTGSINPAHRPGTPAAGDAVAGFDRTTAFEYDALGRKVGETTRRHWQDSNGVARQRDVSTRIGYDNEGHALTTTVDGVTTTSAYDALGRATSVLEAERDVLRDDASAQLVASDAAGLDDASLYQRSSPYSTMAYDAFGNVVQVHRFARGWRDGEAAPRASAADQLHTTRYDLQGRSVWERDATGTIHVRRFDAADNLIESRYRLDGSDGRWAEVVTTARYDRLGRQTTSSVVREQYVGDTRLTRNGVAVSSPDAQSTVRYNAFGEIVAKDDRIAGAFTAGRPHATYAYDAAGRLVASNAEGGIERHYGYNLAGHQVHESHQTRVESTSGAVSTVEAVTRSRTDRLGRVVEQVMPDHTGDLGAERPTVSQRFDRWGNLLAMIDPRGGETSYRYNELNQAVLEVRPEVEVLHANGLATNERPTTEWFYDALGRLVGTRDANGHTQRSRYDASGRLVGSEDAYGNRTHLAYDALGQQSLTQDPLGYVTFRSFDRAGRIIAQGDYLTDITGTTRERHVRERYQLNQNGDRLTVTDALNNSASYDYDSRGLVLRSRTAGGVVMDYGYDSQGRKVRETNALSDPSLLTGSQPDYRGGMVDAHVAIAGKAFAYTVPESAFTIPSGETPTLIAQITVWDATAREWVATQALSFDTDSRTLFGTPAAGTYRVTLVASSASGATTEAGTSVRVVSQATFDAEYAGDPVVENGLPHQSATAGAHFAYRIPAGTFSDPQGQGLTYSAMVYGYRTEYDWETRTTRRWPAWIELERTATNDQWLTFDPATRILSGTARGGLKSVRIVARDANGNTVAQSIKIDIGFGADDRRTVSDDEGETLFLDEQSWDYDYFGRIQDHNDLSGADYDYAYDPATGQLLEQSSDWTEAGRSYSTPLDDYLDRHRLPWWKDVPGDIYIEPEPRFDLGLPERVLTNDPKRSLSYYANGQLREIREGSSWTRYAYDASGNRTVEDTLTHDADDAVIHLRTEISYDAHNRITKVTQDELRASDNSERRLLELRYSYDAVGNRRRVLARNAYDVNAPVIGQNNQPPVVANAVPPQHVLLGETWAFRVPATTFRDPERGALQMNASLADGGDLPDWLTFDRTTQTFHGTPPGDTELTIKLTATDLDGASVSTSFVLTASENRPPVVSGTIADQVIAEHEPWQLAAGARFSDPEGRPLTFTGEYTSDRIRLPDWLHLDAQTGMLTGTPPAGAAGAGTLVHIIATDSAGASTRLTFNLRVVANPNPENLGFELGDVGWGKGTGWTISTGDTYAGGWSAKFTTVGISGITHARLMPVEAGASYTASMMVSSRHDSAAEVILSWYGADGQSLGFVRGNLVKSGAWARSSVTGTPPAGAVYARVGGSAKNDGGEGPVVLDGFAFAKVTGGGGGGGGGGDDDGPPVVIQSLPGDQLIQPNLLPDDRDPIYWPEDPDNPGRPPRDPGDDYNIPEAYKTYWYTYDAQNRVSVAHGRLVDGTIVLGNFGVSYALDYDGAGHATRRRFMQGGEQQVETTAYDQRGQRIAVFQAHALGSPDPAAWQQTYQYDDVGHLVQRREYFDAGTTHANGIDIGGWLKHAEVYEYDKDGRVLSQHIHGRNLDWTAPTPPPAPEPPPSSGPGAPELTNRGGGTRFFEGVFNSFTLPADTFIDHEGDPLGYAMTDGPGWLDYETLADGRHRFYGTPLDANFTDVISEPVTLTATDSHGNWTRLEFYVNVWYEGDGTTVPRAVGDSVPLLLPEDGGGIPGDDYPYPGDGGDTGGTPGSGGDGSTGGNTGNGDWDRRQITELGVLNQLATVDYGSFGFDAAGRLRGYQFRHQQHEYKSGAQGDDPKGYTHTYTYQYEGRDSYLEKQVYGRSSETNFRATSSVSEYDAWGRRTAVREQTPLPSDLGTLEDRIRYFSYDGEGHILRRRDGTLSDAGAFEQTTAQAKQTQLYAYVGGQQVAAGKRNGQLDVIGNLTAYDSSEVGSTRITVQAGDTLRSIAQRVYGNANLWYVLAEANATTDAELTAGTTLAVPEVKVTANDASTFKPYNPSDIVGNTAPSLPYIQPPPKESCNAFAMVLMIIVAVVVTYFTAGAAAGAFYGTTVAGLSTGQAVVVGAVAGAAGSTASQAVGSAMGATSFSWRQVAADGITNAITAGFGQWASGVDALSDTVDGVVKLNTAGRVAQGVVSYGGSVVSNAAVGRDTNFSWNAVAASAVGAFVSAKVGGKVPYLQGGGVNGTFGQNLVGGLAHGAVNASARRLMGLGKQDWGQIAADAFGNALGNAAVQGIGTLALRRQTSRMLEQMSPEERQKLLTMYLTDPEVAGGRLEIQEGVSSDDEQRAVLQAQLNFLRAEGAPVDDLQRRLDELFANDPTAPVVGEGGRSARMAKLNTLFDQPLDPNISDTELAELEDLYGPALRGTTDSQVPTLATVEVTGHHDPYGPFATGYRYGPNARTSAAAPSPGPRVYEALSQGASTAQSIAVVLDGAIDAGGKTAGALALLPGRALQEQRLVNLMSAADFEAARLTIKGSTAKSALAMTEFALRHEGAIKKLPYLGKAITLAEESDRFDRAQGIEEKSAVVGAGVANYLGDGFATTSGMWGGAKVGALAGAAFGSFVPIVGTGAGAIVGGVIGGIGGAFVGHEFYDNHVAPEVRDIVIGEDFRDDD</sequence>
<keyword evidence="3" id="KW-1133">Transmembrane helix</keyword>
<evidence type="ECO:0000313" key="6">
    <source>
        <dbReference type="Proteomes" id="UP001355056"/>
    </source>
</evidence>
<dbReference type="InterPro" id="IPR056823">
    <property type="entry name" value="TEN-like_YD-shell"/>
</dbReference>
<feature type="compositionally biased region" description="Gly residues" evidence="2">
    <location>
        <begin position="3885"/>
        <end position="3907"/>
    </location>
</feature>
<keyword evidence="3" id="KW-0472">Membrane</keyword>